<evidence type="ECO:0000313" key="5">
    <source>
        <dbReference type="EMBL" id="BCJ35834.1"/>
    </source>
</evidence>
<evidence type="ECO:0000259" key="4">
    <source>
        <dbReference type="Pfam" id="PF13088"/>
    </source>
</evidence>
<evidence type="ECO:0000313" key="6">
    <source>
        <dbReference type="Proteomes" id="UP000611640"/>
    </source>
</evidence>
<accession>A0A7R7DQA8</accession>
<evidence type="ECO:0000256" key="1">
    <source>
        <dbReference type="ARBA" id="ARBA00000427"/>
    </source>
</evidence>
<comment type="catalytic activity">
    <reaction evidence="1">
        <text>Hydrolysis of alpha-(2-&gt;3)-, alpha-(2-&gt;6)-, alpha-(2-&gt;8)- glycosidic linkages of terminal sialic acid residues in oligosaccharides, glycoproteins, glycolipids, colominic acid and synthetic substrates.</text>
        <dbReference type="EC" id="3.2.1.18"/>
    </reaction>
</comment>
<dbReference type="CDD" id="cd15482">
    <property type="entry name" value="Sialidase_non-viral"/>
    <property type="match status" value="1"/>
</dbReference>
<dbReference type="EMBL" id="AP023355">
    <property type="protein sequence ID" value="BCJ35834.1"/>
    <property type="molecule type" value="Genomic_DNA"/>
</dbReference>
<dbReference type="EC" id="3.2.1.18" evidence="3"/>
<dbReference type="Gene3D" id="2.120.10.10">
    <property type="match status" value="1"/>
</dbReference>
<dbReference type="GO" id="GO:0009313">
    <property type="term" value="P:oligosaccharide catabolic process"/>
    <property type="evidence" value="ECO:0007669"/>
    <property type="project" value="TreeGrafter"/>
</dbReference>
<dbReference type="GO" id="GO:0005737">
    <property type="term" value="C:cytoplasm"/>
    <property type="evidence" value="ECO:0007669"/>
    <property type="project" value="TreeGrafter"/>
</dbReference>
<dbReference type="AlphaFoldDB" id="A0A7R7DQA8"/>
<sequence>MFDPRDSGYHTFRIPAIVARGGVLFAFCEGRRYGSGDAGEIDVVLRRSYDGGHSWGELAVLSSVPGRTCGNPTPVVDPGSGDLVLVTVQNGADTDEAAATRGTDPDTGRRVYVQRSRDGVGFSPPEEITAQVKPVGWGWYATGPCHAIALTHGRHPGRIVVPANHSRLPPPGVEPVRYSGGHCILSDDGGRTWRLGFVDDNDGPAINANETAVAELPDGRLYFTARNHRGTGPARVHAWSADGGEHLTAPYAGIAGITAPGVQGSVLAVGDRLLATTPADPRIRRELTVFGSDDGGASWRPELVLHAGMAGYSDLVALPDGRVGALYESGETSSFAALRFATFDPARC</sequence>
<dbReference type="PANTHER" id="PTHR10628:SF30">
    <property type="entry name" value="EXO-ALPHA-SIALIDASE"/>
    <property type="match status" value="1"/>
</dbReference>
<reference evidence="5 6" key="1">
    <citation type="submission" date="2020-08" db="EMBL/GenBank/DDBJ databases">
        <title>Whole genome shotgun sequence of Actinocatenispora thailandica NBRC 105041.</title>
        <authorList>
            <person name="Komaki H."/>
            <person name="Tamura T."/>
        </authorList>
    </citation>
    <scope>NUCLEOTIDE SEQUENCE [LARGE SCALE GENOMIC DNA]</scope>
    <source>
        <strain evidence="5 6">NBRC 105041</strain>
    </source>
</reference>
<gene>
    <name evidence="5" type="ORF">Athai_33370</name>
</gene>
<keyword evidence="6" id="KW-1185">Reference proteome</keyword>
<dbReference type="InterPro" id="IPR011040">
    <property type="entry name" value="Sialidase"/>
</dbReference>
<protein>
    <recommendedName>
        <fullName evidence="3">exo-alpha-sialidase</fullName>
        <ecNumber evidence="3">3.2.1.18</ecNumber>
    </recommendedName>
</protein>
<proteinExistence type="inferred from homology"/>
<organism evidence="5 6">
    <name type="scientific">Actinocatenispora thailandica</name>
    <dbReference type="NCBI Taxonomy" id="227318"/>
    <lineage>
        <taxon>Bacteria</taxon>
        <taxon>Bacillati</taxon>
        <taxon>Actinomycetota</taxon>
        <taxon>Actinomycetes</taxon>
        <taxon>Micromonosporales</taxon>
        <taxon>Micromonosporaceae</taxon>
        <taxon>Actinocatenispora</taxon>
    </lineage>
</organism>
<dbReference type="SUPFAM" id="SSF50939">
    <property type="entry name" value="Sialidases"/>
    <property type="match status" value="1"/>
</dbReference>
<dbReference type="GO" id="GO:0004308">
    <property type="term" value="F:exo-alpha-sialidase activity"/>
    <property type="evidence" value="ECO:0007669"/>
    <property type="project" value="UniProtKB-EC"/>
</dbReference>
<evidence type="ECO:0000256" key="3">
    <source>
        <dbReference type="ARBA" id="ARBA00012733"/>
    </source>
</evidence>
<dbReference type="GO" id="GO:0006689">
    <property type="term" value="P:ganglioside catabolic process"/>
    <property type="evidence" value="ECO:0007669"/>
    <property type="project" value="TreeGrafter"/>
</dbReference>
<dbReference type="Proteomes" id="UP000611640">
    <property type="component" value="Chromosome"/>
</dbReference>
<dbReference type="InterPro" id="IPR036278">
    <property type="entry name" value="Sialidase_sf"/>
</dbReference>
<name>A0A7R7DQA8_9ACTN</name>
<evidence type="ECO:0000256" key="2">
    <source>
        <dbReference type="ARBA" id="ARBA00009348"/>
    </source>
</evidence>
<dbReference type="GO" id="GO:0016020">
    <property type="term" value="C:membrane"/>
    <property type="evidence" value="ECO:0007669"/>
    <property type="project" value="TreeGrafter"/>
</dbReference>
<dbReference type="PANTHER" id="PTHR10628">
    <property type="entry name" value="SIALIDASE"/>
    <property type="match status" value="1"/>
</dbReference>
<feature type="domain" description="Sialidase" evidence="4">
    <location>
        <begin position="24"/>
        <end position="323"/>
    </location>
</feature>
<dbReference type="InterPro" id="IPR026856">
    <property type="entry name" value="Sialidase_fam"/>
</dbReference>
<comment type="similarity">
    <text evidence="2">Belongs to the glycosyl hydrolase 33 family.</text>
</comment>
<dbReference type="Pfam" id="PF13088">
    <property type="entry name" value="BNR_2"/>
    <property type="match status" value="1"/>
</dbReference>
<dbReference type="KEGG" id="atl:Athai_33370"/>